<dbReference type="InterPro" id="IPR004843">
    <property type="entry name" value="Calcineurin-like_PHP"/>
</dbReference>
<evidence type="ECO:0000259" key="3">
    <source>
        <dbReference type="PROSITE" id="PS50853"/>
    </source>
</evidence>
<organism evidence="4 5">
    <name type="scientific">Enteractinococcus fodinae</name>
    <dbReference type="NCBI Taxonomy" id="684663"/>
    <lineage>
        <taxon>Bacteria</taxon>
        <taxon>Bacillati</taxon>
        <taxon>Actinomycetota</taxon>
        <taxon>Actinomycetes</taxon>
        <taxon>Micrococcales</taxon>
        <taxon>Micrococcaceae</taxon>
    </lineage>
</organism>
<feature type="domain" description="Fibronectin type-III" evidence="3">
    <location>
        <begin position="42"/>
        <end position="139"/>
    </location>
</feature>
<keyword evidence="1 2" id="KW-0732">Signal</keyword>
<dbReference type="PANTHER" id="PTHR22953">
    <property type="entry name" value="ACID PHOSPHATASE RELATED"/>
    <property type="match status" value="1"/>
</dbReference>
<dbReference type="InterPro" id="IPR008963">
    <property type="entry name" value="Purple_acid_Pase-like_N"/>
</dbReference>
<dbReference type="PANTHER" id="PTHR22953:SF153">
    <property type="entry name" value="PURPLE ACID PHOSPHATASE"/>
    <property type="match status" value="1"/>
</dbReference>
<gene>
    <name evidence="4" type="ORF">J2S62_000127</name>
</gene>
<proteinExistence type="predicted"/>
<evidence type="ECO:0000313" key="4">
    <source>
        <dbReference type="EMBL" id="MDR7345870.1"/>
    </source>
</evidence>
<dbReference type="SUPFAM" id="SSF49363">
    <property type="entry name" value="Purple acid phosphatase, N-terminal domain"/>
    <property type="match status" value="1"/>
</dbReference>
<dbReference type="InterPro" id="IPR029052">
    <property type="entry name" value="Metallo-depent_PP-like"/>
</dbReference>
<dbReference type="Gene3D" id="2.60.40.380">
    <property type="entry name" value="Purple acid phosphatase-like, N-terminal"/>
    <property type="match status" value="1"/>
</dbReference>
<dbReference type="PROSITE" id="PS51257">
    <property type="entry name" value="PROKAR_LIPOPROTEIN"/>
    <property type="match status" value="1"/>
</dbReference>
<evidence type="ECO:0000256" key="2">
    <source>
        <dbReference type="SAM" id="SignalP"/>
    </source>
</evidence>
<dbReference type="PROSITE" id="PS50853">
    <property type="entry name" value="FN3"/>
    <property type="match status" value="1"/>
</dbReference>
<dbReference type="InterPro" id="IPR015914">
    <property type="entry name" value="PAPs_N"/>
</dbReference>
<dbReference type="SUPFAM" id="SSF56300">
    <property type="entry name" value="Metallo-dependent phosphatases"/>
    <property type="match status" value="1"/>
</dbReference>
<dbReference type="Pfam" id="PF16656">
    <property type="entry name" value="Pur_ac_phosph_N"/>
    <property type="match status" value="1"/>
</dbReference>
<keyword evidence="5" id="KW-1185">Reference proteome</keyword>
<name>A0ABU2AWZ3_9MICC</name>
<dbReference type="EMBL" id="JAVDYJ010000001">
    <property type="protein sequence ID" value="MDR7345870.1"/>
    <property type="molecule type" value="Genomic_DNA"/>
</dbReference>
<dbReference type="Gene3D" id="3.60.21.10">
    <property type="match status" value="1"/>
</dbReference>
<evidence type="ECO:0000256" key="1">
    <source>
        <dbReference type="ARBA" id="ARBA00022729"/>
    </source>
</evidence>
<feature type="chain" id="PRO_5045724767" evidence="2">
    <location>
        <begin position="32"/>
        <end position="664"/>
    </location>
</feature>
<dbReference type="InterPro" id="IPR003961">
    <property type="entry name" value="FN3_dom"/>
</dbReference>
<sequence>MRISHSRRWRNLAAGVTLGAVFACGAVPAMAAPIAVDSVEAAPERVILNPTEDPSTSQTVTWRSVGATPDVAATAEIRGADGHITTVEAEVRAERQVGEEPATTFAATFDGLSPDSEYSYRVLTGDSASEWYSFTTASSSDDPFTFTWYADGQNDLTEKWTPVVEQTSQAFPNSELTLQTGDLINYSVENEWEEWFTITDGERQTENWLPAVGNHEYFSDATGAYWNASFTLPENGPSEVGSSADAPYRELIANHLENRAYYTDYQGVRYITLNSEFRNQGHLETEQDVDLPNISSSEWRDLYIGMQAEWLDGVLEESDANWNIVQFHHPTFSTSQGRNNPDVREAVLPIIKEHNVDLVLSGHDHTYARGFLDEDVTGNDGVTDGPVFAVSNSGPKYYGLANDASNVWLNNGATQVTKYQQTTLTSGIRVTPDKLEYEAIAMQFGSNPSFDGEIGDTADAFTITKNDNGTKSVTEGIERRVATGLDDDSAAEPVDGDIEVNAAIPERGADGPVAPGSPTAGALTLSIPQNASVNMGEATNAGDRWTYSSAMPTIRVTDTRNAAAGWELSGSASDLASEAGDLSASYLGWVPRVLGGSTAANGEVALGEMRGGSGLIEPALLASADDHARFGSTDVVADLALDVPADTDAGEYAGAINVSLFPVD</sequence>
<protein>
    <submittedName>
        <fullName evidence="4">Phosphodiesterase/alkaline phosphatase D-like protein</fullName>
    </submittedName>
</protein>
<dbReference type="RefSeq" id="WP_310170097.1">
    <property type="nucleotide sequence ID" value="NZ_BAABHE010000002.1"/>
</dbReference>
<dbReference type="InterPro" id="IPR039331">
    <property type="entry name" value="PAPs-like"/>
</dbReference>
<dbReference type="Proteomes" id="UP001183794">
    <property type="component" value="Unassembled WGS sequence"/>
</dbReference>
<feature type="signal peptide" evidence="2">
    <location>
        <begin position="1"/>
        <end position="31"/>
    </location>
</feature>
<dbReference type="Pfam" id="PF00149">
    <property type="entry name" value="Metallophos"/>
    <property type="match status" value="1"/>
</dbReference>
<accession>A0ABU2AWZ3</accession>
<reference evidence="4 5" key="1">
    <citation type="submission" date="2023-07" db="EMBL/GenBank/DDBJ databases">
        <title>Sequencing the genomes of 1000 actinobacteria strains.</title>
        <authorList>
            <person name="Klenk H.-P."/>
        </authorList>
    </citation>
    <scope>NUCLEOTIDE SEQUENCE [LARGE SCALE GENOMIC DNA]</scope>
    <source>
        <strain evidence="4 5">DSM 22966</strain>
    </source>
</reference>
<comment type="caution">
    <text evidence="4">The sequence shown here is derived from an EMBL/GenBank/DDBJ whole genome shotgun (WGS) entry which is preliminary data.</text>
</comment>
<evidence type="ECO:0000313" key="5">
    <source>
        <dbReference type="Proteomes" id="UP001183794"/>
    </source>
</evidence>